<evidence type="ECO:0000313" key="9">
    <source>
        <dbReference type="Proteomes" id="UP000626109"/>
    </source>
</evidence>
<dbReference type="GO" id="GO:0005248">
    <property type="term" value="F:voltage-gated sodium channel activity"/>
    <property type="evidence" value="ECO:0007669"/>
    <property type="project" value="TreeGrafter"/>
</dbReference>
<evidence type="ECO:0000256" key="2">
    <source>
        <dbReference type="ARBA" id="ARBA00022692"/>
    </source>
</evidence>
<evidence type="ECO:0000259" key="7">
    <source>
        <dbReference type="Pfam" id="PF00520"/>
    </source>
</evidence>
<dbReference type="Gene3D" id="1.20.120.350">
    <property type="entry name" value="Voltage-gated potassium channels. Chain C"/>
    <property type="match status" value="1"/>
</dbReference>
<sequence>MAYPQIRKAKKRNSLTRPPSAKNDAALVKTLESIKAGSLRYQKGHIAPWLDEDGVTVIWSQTRIWTAKAVMSQAFETFMGAIIVFNLFLMVFETDQDAGCYPLPDGTEFEQCATRADLVGWLQIANVLLLVLYTLEVIARTYVERMAIFSNYWNILDYAIVGMGWLTMVVENFVNLSFLRIFRIARLLRAARVLISIREFYLLMTGVVSSMRAVFFGALLLLTVTTLWAIVAVQIVHPVNASIQYTYCERCNQ</sequence>
<dbReference type="EMBL" id="CAJNNW010030272">
    <property type="protein sequence ID" value="CAE8702957.1"/>
    <property type="molecule type" value="Genomic_DNA"/>
</dbReference>
<gene>
    <name evidence="8" type="ORF">PGLA2088_LOCUS32672</name>
</gene>
<dbReference type="InterPro" id="IPR043203">
    <property type="entry name" value="VGCC_Ca_Na"/>
</dbReference>
<protein>
    <recommendedName>
        <fullName evidence="7">Ion transport domain-containing protein</fullName>
    </recommendedName>
</protein>
<keyword evidence="3 6" id="KW-1133">Transmembrane helix</keyword>
<proteinExistence type="predicted"/>
<organism evidence="8 9">
    <name type="scientific">Polarella glacialis</name>
    <name type="common">Dinoflagellate</name>
    <dbReference type="NCBI Taxonomy" id="89957"/>
    <lineage>
        <taxon>Eukaryota</taxon>
        <taxon>Sar</taxon>
        <taxon>Alveolata</taxon>
        <taxon>Dinophyceae</taxon>
        <taxon>Suessiales</taxon>
        <taxon>Suessiaceae</taxon>
        <taxon>Polarella</taxon>
    </lineage>
</organism>
<evidence type="ECO:0000256" key="6">
    <source>
        <dbReference type="SAM" id="Phobius"/>
    </source>
</evidence>
<dbReference type="PANTHER" id="PTHR10037">
    <property type="entry name" value="VOLTAGE-GATED CATION CHANNEL CALCIUM AND SODIUM"/>
    <property type="match status" value="1"/>
</dbReference>
<accession>A0A813KC14</accession>
<dbReference type="AlphaFoldDB" id="A0A813KC14"/>
<feature type="domain" description="Ion transport" evidence="7">
    <location>
        <begin position="73"/>
        <end position="236"/>
    </location>
</feature>
<dbReference type="SUPFAM" id="SSF81324">
    <property type="entry name" value="Voltage-gated potassium channels"/>
    <property type="match status" value="1"/>
</dbReference>
<feature type="non-terminal residue" evidence="8">
    <location>
        <position position="1"/>
    </location>
</feature>
<evidence type="ECO:0000256" key="4">
    <source>
        <dbReference type="ARBA" id="ARBA00023136"/>
    </source>
</evidence>
<dbReference type="PANTHER" id="PTHR10037:SF62">
    <property type="entry name" value="SODIUM CHANNEL PROTEIN 60E"/>
    <property type="match status" value="1"/>
</dbReference>
<comment type="caution">
    <text evidence="8">The sequence shown here is derived from an EMBL/GenBank/DDBJ whole genome shotgun (WGS) entry which is preliminary data.</text>
</comment>
<keyword evidence="4 6" id="KW-0472">Membrane</keyword>
<comment type="subcellular location">
    <subcellularLocation>
        <location evidence="1">Membrane</location>
        <topology evidence="1">Multi-pass membrane protein</topology>
    </subcellularLocation>
</comment>
<feature type="transmembrane region" description="Helical" evidence="6">
    <location>
        <begin position="155"/>
        <end position="179"/>
    </location>
</feature>
<feature type="transmembrane region" description="Helical" evidence="6">
    <location>
        <begin position="118"/>
        <end position="135"/>
    </location>
</feature>
<evidence type="ECO:0000256" key="1">
    <source>
        <dbReference type="ARBA" id="ARBA00004141"/>
    </source>
</evidence>
<reference evidence="8" key="1">
    <citation type="submission" date="2021-02" db="EMBL/GenBank/DDBJ databases">
        <authorList>
            <person name="Dougan E. K."/>
            <person name="Rhodes N."/>
            <person name="Thang M."/>
            <person name="Chan C."/>
        </authorList>
    </citation>
    <scope>NUCLEOTIDE SEQUENCE</scope>
</reference>
<evidence type="ECO:0000256" key="3">
    <source>
        <dbReference type="ARBA" id="ARBA00022989"/>
    </source>
</evidence>
<evidence type="ECO:0000256" key="5">
    <source>
        <dbReference type="SAM" id="MobiDB-lite"/>
    </source>
</evidence>
<dbReference type="InterPro" id="IPR027359">
    <property type="entry name" value="Volt_channel_dom_sf"/>
</dbReference>
<feature type="transmembrane region" description="Helical" evidence="6">
    <location>
        <begin position="200"/>
        <end position="230"/>
    </location>
</feature>
<evidence type="ECO:0000313" key="8">
    <source>
        <dbReference type="EMBL" id="CAE8702957.1"/>
    </source>
</evidence>
<keyword evidence="2 6" id="KW-0812">Transmembrane</keyword>
<name>A0A813KC14_POLGL</name>
<dbReference type="Pfam" id="PF00520">
    <property type="entry name" value="Ion_trans"/>
    <property type="match status" value="1"/>
</dbReference>
<dbReference type="InterPro" id="IPR005821">
    <property type="entry name" value="Ion_trans_dom"/>
</dbReference>
<feature type="region of interest" description="Disordered" evidence="5">
    <location>
        <begin position="1"/>
        <end position="20"/>
    </location>
</feature>
<dbReference type="Proteomes" id="UP000626109">
    <property type="component" value="Unassembled WGS sequence"/>
</dbReference>
<dbReference type="GO" id="GO:0001518">
    <property type="term" value="C:voltage-gated sodium channel complex"/>
    <property type="evidence" value="ECO:0007669"/>
    <property type="project" value="TreeGrafter"/>
</dbReference>
<dbReference type="GO" id="GO:0086010">
    <property type="term" value="P:membrane depolarization during action potential"/>
    <property type="evidence" value="ECO:0007669"/>
    <property type="project" value="TreeGrafter"/>
</dbReference>